<name>A0A7W4PHK7_9PROT</name>
<protein>
    <submittedName>
        <fullName evidence="1">Phage head-tail adapter protein</fullName>
    </submittedName>
</protein>
<sequence length="98" mass="10452">MTMFNPWGVPALRYNPNTSALAGMTQPQLQQALANAQSALVQLQTGAKVVSVSYAQGDGSRSVTYGATNVAGLTQFIMQLQQQLGVAGVRRQALRPIF</sequence>
<organism evidence="1 2">
    <name type="scientific">Gluconacetobacter dulcium</name>
    <dbReference type="NCBI Taxonomy" id="2729096"/>
    <lineage>
        <taxon>Bacteria</taxon>
        <taxon>Pseudomonadati</taxon>
        <taxon>Pseudomonadota</taxon>
        <taxon>Alphaproteobacteria</taxon>
        <taxon>Acetobacterales</taxon>
        <taxon>Acetobacteraceae</taxon>
        <taxon>Gluconacetobacter</taxon>
    </lineage>
</organism>
<dbReference type="GO" id="GO:0019058">
    <property type="term" value="P:viral life cycle"/>
    <property type="evidence" value="ECO:0007669"/>
    <property type="project" value="InterPro"/>
</dbReference>
<accession>A0A7W4PHK7</accession>
<dbReference type="Gene3D" id="3.30.1580.10">
    <property type="entry name" value="Head-to-tail joining protein W"/>
    <property type="match status" value="1"/>
</dbReference>
<gene>
    <name evidence="1" type="ORF">HLH44_03665</name>
</gene>
<dbReference type="InterPro" id="IPR004174">
    <property type="entry name" value="GpW"/>
</dbReference>
<dbReference type="Proteomes" id="UP000530320">
    <property type="component" value="Unassembled WGS sequence"/>
</dbReference>
<evidence type="ECO:0000313" key="2">
    <source>
        <dbReference type="Proteomes" id="UP000530320"/>
    </source>
</evidence>
<dbReference type="Pfam" id="PF02831">
    <property type="entry name" value="gpW"/>
    <property type="match status" value="1"/>
</dbReference>
<dbReference type="EMBL" id="JABEQP010000002">
    <property type="protein sequence ID" value="MBB2196569.1"/>
    <property type="molecule type" value="Genomic_DNA"/>
</dbReference>
<dbReference type="InterPro" id="IPR036626">
    <property type="entry name" value="GpW_sf"/>
</dbReference>
<evidence type="ECO:0000313" key="1">
    <source>
        <dbReference type="EMBL" id="MBB2196569.1"/>
    </source>
</evidence>
<dbReference type="SUPFAM" id="SSF64210">
    <property type="entry name" value="Head-to-tail joining protein W, gpW"/>
    <property type="match status" value="1"/>
</dbReference>
<dbReference type="AlphaFoldDB" id="A0A7W4PHK7"/>
<proteinExistence type="predicted"/>
<reference evidence="1 2" key="1">
    <citation type="submission" date="2020-04" db="EMBL/GenBank/DDBJ databases">
        <title>Description of novel Gluconacetobacter.</title>
        <authorList>
            <person name="Sombolestani A."/>
        </authorList>
    </citation>
    <scope>NUCLEOTIDE SEQUENCE [LARGE SCALE GENOMIC DNA]</scope>
    <source>
        <strain evidence="1 2">LMG 22058</strain>
    </source>
</reference>
<comment type="caution">
    <text evidence="1">The sequence shown here is derived from an EMBL/GenBank/DDBJ whole genome shotgun (WGS) entry which is preliminary data.</text>
</comment>